<proteinExistence type="predicted"/>
<evidence type="ECO:0000256" key="1">
    <source>
        <dbReference type="SAM" id="MobiDB-lite"/>
    </source>
</evidence>
<dbReference type="EMBL" id="NXLQ01000199">
    <property type="protein sequence ID" value="RDU58755.1"/>
    <property type="molecule type" value="Genomic_DNA"/>
</dbReference>
<reference evidence="2 3" key="1">
    <citation type="submission" date="2018-04" db="EMBL/GenBank/DDBJ databases">
        <title>Novel Campyloabacter and Helicobacter Species and Strains.</title>
        <authorList>
            <person name="Mannion A.J."/>
            <person name="Shen Z."/>
            <person name="Fox J.G."/>
        </authorList>
    </citation>
    <scope>NUCLEOTIDE SEQUENCE [LARGE SCALE GENOMIC DNA]</scope>
    <source>
        <strain evidence="2 3">MIT 17-337</strain>
    </source>
</reference>
<organism evidence="2 3">
    <name type="scientific">Helicobacter didelphidarum</name>
    <dbReference type="NCBI Taxonomy" id="2040648"/>
    <lineage>
        <taxon>Bacteria</taxon>
        <taxon>Pseudomonadati</taxon>
        <taxon>Campylobacterota</taxon>
        <taxon>Epsilonproteobacteria</taxon>
        <taxon>Campylobacterales</taxon>
        <taxon>Helicobacteraceae</taxon>
        <taxon>Helicobacter</taxon>
    </lineage>
</organism>
<keyword evidence="3" id="KW-1185">Reference proteome</keyword>
<accession>A0A3D8I0Y8</accession>
<dbReference type="AlphaFoldDB" id="A0A3D8I0Y8"/>
<gene>
    <name evidence="2" type="ORF">CQA53_11925</name>
</gene>
<evidence type="ECO:0000313" key="3">
    <source>
        <dbReference type="Proteomes" id="UP000256379"/>
    </source>
</evidence>
<name>A0A3D8I0Y8_9HELI</name>
<feature type="region of interest" description="Disordered" evidence="1">
    <location>
        <begin position="33"/>
        <end position="62"/>
    </location>
</feature>
<feature type="non-terminal residue" evidence="2">
    <location>
        <position position="1"/>
    </location>
</feature>
<sequence>NLKDNKPNSEKHREFLKSLNTIGLNNIRAMYEGVNDENRQKKTKSNTLQSSNEKQDKQKTRPKLIGRLATTIIMKDGLWIG</sequence>
<comment type="caution">
    <text evidence="2">The sequence shown here is derived from an EMBL/GenBank/DDBJ whole genome shotgun (WGS) entry which is preliminary data.</text>
</comment>
<dbReference type="Proteomes" id="UP000256379">
    <property type="component" value="Unassembled WGS sequence"/>
</dbReference>
<protein>
    <submittedName>
        <fullName evidence="2">Uncharacterized protein</fullName>
    </submittedName>
</protein>
<evidence type="ECO:0000313" key="2">
    <source>
        <dbReference type="EMBL" id="RDU58755.1"/>
    </source>
</evidence>